<dbReference type="EMBL" id="NFCF01000111">
    <property type="protein sequence ID" value="OTW44511.1"/>
    <property type="molecule type" value="Genomic_DNA"/>
</dbReference>
<feature type="chain" id="PRO_5011311641" evidence="1">
    <location>
        <begin position="34"/>
        <end position="303"/>
    </location>
</feature>
<evidence type="ECO:0000313" key="3">
    <source>
        <dbReference type="Proteomes" id="UP000195152"/>
    </source>
</evidence>
<dbReference type="SUPFAM" id="SSF56973">
    <property type="entry name" value="Aerolisin/ETX pore-forming domain"/>
    <property type="match status" value="1"/>
</dbReference>
<gene>
    <name evidence="2" type="ORF">BK699_30425</name>
</gene>
<dbReference type="InterPro" id="IPR004991">
    <property type="entry name" value="Aerolysin-like"/>
</dbReference>
<comment type="caution">
    <text evidence="2">The sequence shown here is derived from an EMBL/GenBank/DDBJ whole genome shotgun (WGS) entry which is preliminary data.</text>
</comment>
<keyword evidence="1" id="KW-0732">Signal</keyword>
<dbReference type="RefSeq" id="WP_000163136.1">
    <property type="nucleotide sequence ID" value="NZ_NFCF01000111.1"/>
</dbReference>
<dbReference type="CDD" id="cd20223">
    <property type="entry name" value="PFM_epsilon-toxin-like"/>
    <property type="match status" value="1"/>
</dbReference>
<name>A0A242VZB1_BACTU</name>
<sequence>MTKKRITKSIVAMSTIACLSSSLSILAPNVASAAEVEKNPIVETKDQKSQNAIKNVYADIDYMLASIPVNPNLPGDKWKRTELLFGNEFSVSGINIKESNITNVEPVFLGSNVFVNDTNLDQTYNTGSFSEAITNTTTTTTQHGFKESTAGKVKVKIPFISEMELTQTLEYNFSNTNTTTTSTTTTITAPSQPVKVPANKIYKTEVYFEKKKTSGKVEMYADVLTGAISNGRLLSVGDALNYAKNKYDLIAVPSNPDMVRSKGDGTFTIEHGTNLVVKTYDITSNSRSTRSTNLVDTKVIPLN</sequence>
<dbReference type="Pfam" id="PF03318">
    <property type="entry name" value="ETX_MTX2"/>
    <property type="match status" value="1"/>
</dbReference>
<dbReference type="Gene3D" id="2.170.15.10">
    <property type="entry name" value="Proaerolysin, chain A, domain 3"/>
    <property type="match status" value="1"/>
</dbReference>
<protein>
    <submittedName>
        <fullName evidence="2">Uncharacterized protein</fullName>
    </submittedName>
</protein>
<accession>A0A242VZB1</accession>
<proteinExistence type="predicted"/>
<feature type="signal peptide" evidence="1">
    <location>
        <begin position="1"/>
        <end position="33"/>
    </location>
</feature>
<evidence type="ECO:0000313" key="2">
    <source>
        <dbReference type="EMBL" id="OTW44511.1"/>
    </source>
</evidence>
<dbReference type="Proteomes" id="UP000195152">
    <property type="component" value="Unassembled WGS sequence"/>
</dbReference>
<organism evidence="2 3">
    <name type="scientific">Bacillus thuringiensis serovar mexicanensis</name>
    <dbReference type="NCBI Taxonomy" id="180868"/>
    <lineage>
        <taxon>Bacteria</taxon>
        <taxon>Bacillati</taxon>
        <taxon>Bacillota</taxon>
        <taxon>Bacilli</taxon>
        <taxon>Bacillales</taxon>
        <taxon>Bacillaceae</taxon>
        <taxon>Bacillus</taxon>
        <taxon>Bacillus cereus group</taxon>
    </lineage>
</organism>
<dbReference type="AlphaFoldDB" id="A0A242VZB1"/>
<reference evidence="2 3" key="1">
    <citation type="submission" date="2016-10" db="EMBL/GenBank/DDBJ databases">
        <title>Comparative genomics of Bacillus thuringiensis reveals a path to pathogens against multiple invertebrate hosts.</title>
        <authorList>
            <person name="Zheng J."/>
            <person name="Gao Q."/>
            <person name="Liu H."/>
            <person name="Peng D."/>
            <person name="Ruan L."/>
            <person name="Sun M."/>
        </authorList>
    </citation>
    <scope>NUCLEOTIDE SEQUENCE [LARGE SCALE GENOMIC DNA]</scope>
    <source>
        <strain evidence="2">BGSC 4AC1</strain>
    </source>
</reference>
<evidence type="ECO:0000256" key="1">
    <source>
        <dbReference type="SAM" id="SignalP"/>
    </source>
</evidence>